<evidence type="ECO:0000313" key="2">
    <source>
        <dbReference type="Proteomes" id="UP000093779"/>
    </source>
</evidence>
<evidence type="ECO:0000313" key="1">
    <source>
        <dbReference type="EMBL" id="OBF14411.1"/>
    </source>
</evidence>
<proteinExistence type="predicted"/>
<comment type="caution">
    <text evidence="1">The sequence shown here is derived from an EMBL/GenBank/DDBJ whole genome shotgun (WGS) entry which is preliminary data.</text>
</comment>
<dbReference type="AlphaFoldDB" id="A0A1A2V871"/>
<sequence>MSNERRQYVLDTDDGRRTFTARLIFDGANDTISYVDIEDYRYIPREPCICVGDCEGTRVRRCVMEDETQPELESGDNK</sequence>
<dbReference type="Proteomes" id="UP000093779">
    <property type="component" value="Unassembled WGS sequence"/>
</dbReference>
<accession>A0A1A2V871</accession>
<protein>
    <submittedName>
        <fullName evidence="1">Uncharacterized protein</fullName>
    </submittedName>
</protein>
<organism evidence="1 2">
    <name type="scientific">Mycolicibacterium conceptionense</name>
    <dbReference type="NCBI Taxonomy" id="451644"/>
    <lineage>
        <taxon>Bacteria</taxon>
        <taxon>Bacillati</taxon>
        <taxon>Actinomycetota</taxon>
        <taxon>Actinomycetes</taxon>
        <taxon>Mycobacteriales</taxon>
        <taxon>Mycobacteriaceae</taxon>
        <taxon>Mycolicibacterium</taxon>
    </lineage>
</organism>
<gene>
    <name evidence="1" type="ORF">A5726_24950</name>
</gene>
<reference evidence="1 2" key="1">
    <citation type="submission" date="2016-06" db="EMBL/GenBank/DDBJ databases">
        <authorList>
            <person name="Kjaerup R.B."/>
            <person name="Dalgaard T.S."/>
            <person name="Juul-Madsen H.R."/>
        </authorList>
    </citation>
    <scope>NUCLEOTIDE SEQUENCE [LARGE SCALE GENOMIC DNA]</scope>
    <source>
        <strain evidence="1 2">ACS1953</strain>
    </source>
</reference>
<name>A0A1A2V871_9MYCO</name>
<dbReference type="EMBL" id="LZHX01000087">
    <property type="protein sequence ID" value="OBF14411.1"/>
    <property type="molecule type" value="Genomic_DNA"/>
</dbReference>
<dbReference type="RefSeq" id="WP_064898994.1">
    <property type="nucleotide sequence ID" value="NZ_LZHX01000087.1"/>
</dbReference>